<dbReference type="EMBL" id="CP013015">
    <property type="protein sequence ID" value="AMM40495.1"/>
    <property type="molecule type" value="Genomic_DNA"/>
</dbReference>
<feature type="transmembrane region" description="Helical" evidence="7">
    <location>
        <begin position="44"/>
        <end position="67"/>
    </location>
</feature>
<gene>
    <name evidence="7" type="primary">lgt</name>
    <name evidence="8" type="ORF">HS1_000690</name>
</gene>
<dbReference type="PANTHER" id="PTHR30589:SF0">
    <property type="entry name" value="PHOSPHATIDYLGLYCEROL--PROLIPOPROTEIN DIACYLGLYCERYL TRANSFERASE"/>
    <property type="match status" value="1"/>
</dbReference>
<dbReference type="OrthoDB" id="871140at2"/>
<evidence type="ECO:0000256" key="1">
    <source>
        <dbReference type="ARBA" id="ARBA00007150"/>
    </source>
</evidence>
<keyword evidence="8" id="KW-0449">Lipoprotein</keyword>
<comment type="catalytic activity">
    <reaction evidence="7">
        <text>L-cysteinyl-[prolipoprotein] + a 1,2-diacyl-sn-glycero-3-phospho-(1'-sn-glycerol) = an S-1,2-diacyl-sn-glyceryl-L-cysteinyl-[prolipoprotein] + sn-glycerol 1-phosphate + H(+)</text>
        <dbReference type="Rhea" id="RHEA:56712"/>
        <dbReference type="Rhea" id="RHEA-COMP:14679"/>
        <dbReference type="Rhea" id="RHEA-COMP:14680"/>
        <dbReference type="ChEBI" id="CHEBI:15378"/>
        <dbReference type="ChEBI" id="CHEBI:29950"/>
        <dbReference type="ChEBI" id="CHEBI:57685"/>
        <dbReference type="ChEBI" id="CHEBI:64716"/>
        <dbReference type="ChEBI" id="CHEBI:140658"/>
        <dbReference type="EC" id="2.5.1.145"/>
    </reaction>
</comment>
<keyword evidence="5 7" id="KW-1133">Transmembrane helix</keyword>
<evidence type="ECO:0000313" key="8">
    <source>
        <dbReference type="EMBL" id="AMM40495.1"/>
    </source>
</evidence>
<dbReference type="HAMAP" id="MF_01147">
    <property type="entry name" value="Lgt"/>
    <property type="match status" value="1"/>
</dbReference>
<dbReference type="GO" id="GO:0042158">
    <property type="term" value="P:lipoprotein biosynthetic process"/>
    <property type="evidence" value="ECO:0007669"/>
    <property type="project" value="UniProtKB-UniRule"/>
</dbReference>
<evidence type="ECO:0000256" key="2">
    <source>
        <dbReference type="ARBA" id="ARBA00022475"/>
    </source>
</evidence>
<comment type="subcellular location">
    <subcellularLocation>
        <location evidence="7">Cell membrane</location>
        <topology evidence="7">Multi-pass membrane protein</topology>
    </subcellularLocation>
</comment>
<dbReference type="InterPro" id="IPR001640">
    <property type="entry name" value="Lgt"/>
</dbReference>
<evidence type="ECO:0000256" key="4">
    <source>
        <dbReference type="ARBA" id="ARBA00022692"/>
    </source>
</evidence>
<dbReference type="PANTHER" id="PTHR30589">
    <property type="entry name" value="PROLIPOPROTEIN DIACYLGLYCERYL TRANSFERASE"/>
    <property type="match status" value="1"/>
</dbReference>
<evidence type="ECO:0000256" key="5">
    <source>
        <dbReference type="ARBA" id="ARBA00022989"/>
    </source>
</evidence>
<keyword evidence="6 7" id="KW-0472">Membrane</keyword>
<dbReference type="GO" id="GO:0005886">
    <property type="term" value="C:plasma membrane"/>
    <property type="evidence" value="ECO:0007669"/>
    <property type="project" value="UniProtKB-SubCell"/>
</dbReference>
<sequence>MHPILIRIGPITIYTYGFWVAIGFFAALALILKEAKRENLSPAIISDLAFWTVASGIIGARLVYIIYDLPHFLKHPLEIIAFWKGGLVFIGGLFFGLLASFFYVRRHHLKFWQLADLIAPGLALGQALGRIGCFSAGCCYGKPTHVPWAVVFKNLNALAPLDIPLHPTQLYHSFACFLIAIILFCSQRHYFNKRLLDPAIPYGRVFALYLGLHGMQRFFIEFFRGDIKPIFFGWLSLTQIISVFMIVSGCIIYLKKKS</sequence>
<proteinExistence type="inferred from homology"/>
<feature type="transmembrane region" description="Helical" evidence="7">
    <location>
        <begin position="13"/>
        <end position="32"/>
    </location>
</feature>
<name>A0A7U4THR1_DESA2</name>
<dbReference type="EC" id="2.5.1.145" evidence="7"/>
<dbReference type="UniPathway" id="UPA00664"/>
<reference evidence="8 9" key="1">
    <citation type="submission" date="2015-10" db="EMBL/GenBank/DDBJ databases">
        <title>Candidatus Desulfofervidus auxilii, a hydrogenotrophic sulfate-reducing bacterium involved in the thermophilic anaerobic oxidation of methane.</title>
        <authorList>
            <person name="Krukenberg V."/>
            <person name="Richter M."/>
            <person name="Wegener G."/>
        </authorList>
    </citation>
    <scope>NUCLEOTIDE SEQUENCE [LARGE SCALE GENOMIC DNA]</scope>
    <source>
        <strain evidence="8 9">HS1</strain>
    </source>
</reference>
<dbReference type="Pfam" id="PF01790">
    <property type="entry name" value="LGT"/>
    <property type="match status" value="1"/>
</dbReference>
<dbReference type="Proteomes" id="UP000070560">
    <property type="component" value="Chromosome"/>
</dbReference>
<keyword evidence="2 7" id="KW-1003">Cell membrane</keyword>
<evidence type="ECO:0000313" key="9">
    <source>
        <dbReference type="Proteomes" id="UP000070560"/>
    </source>
</evidence>
<keyword evidence="9" id="KW-1185">Reference proteome</keyword>
<keyword evidence="8" id="KW-0328">Glycosyltransferase</keyword>
<evidence type="ECO:0000256" key="6">
    <source>
        <dbReference type="ARBA" id="ARBA00023136"/>
    </source>
</evidence>
<dbReference type="KEGG" id="daw:HS1_000690"/>
<dbReference type="NCBIfam" id="TIGR00544">
    <property type="entry name" value="lgt"/>
    <property type="match status" value="1"/>
</dbReference>
<keyword evidence="3 7" id="KW-0808">Transferase</keyword>
<dbReference type="RefSeq" id="WP_066060960.1">
    <property type="nucleotide sequence ID" value="NZ_CP013015.1"/>
</dbReference>
<comment type="similarity">
    <text evidence="1 7">Belongs to the Lgt family.</text>
</comment>
<organism evidence="8 9">
    <name type="scientific">Desulfofervidus auxilii</name>
    <dbReference type="NCBI Taxonomy" id="1621989"/>
    <lineage>
        <taxon>Bacteria</taxon>
        <taxon>Pseudomonadati</taxon>
        <taxon>Thermodesulfobacteriota</taxon>
        <taxon>Candidatus Desulfofervidia</taxon>
        <taxon>Candidatus Desulfofervidales</taxon>
        <taxon>Candidatus Desulfofervidaceae</taxon>
        <taxon>Candidatus Desulfofervidus</taxon>
    </lineage>
</organism>
<feature type="transmembrane region" description="Helical" evidence="7">
    <location>
        <begin position="232"/>
        <end position="254"/>
    </location>
</feature>
<comment type="pathway">
    <text evidence="7">Protein modification; lipoprotein biosynthesis (diacylglyceryl transfer).</text>
</comment>
<keyword evidence="4 7" id="KW-0812">Transmembrane</keyword>
<accession>A0A7U4THR1</accession>
<feature type="transmembrane region" description="Helical" evidence="7">
    <location>
        <begin position="202"/>
        <end position="220"/>
    </location>
</feature>
<evidence type="ECO:0000256" key="7">
    <source>
        <dbReference type="HAMAP-Rule" id="MF_01147"/>
    </source>
</evidence>
<protein>
    <recommendedName>
        <fullName evidence="7">Phosphatidylglycerol--prolipoprotein diacylglyceryl transferase</fullName>
        <ecNumber evidence="7">2.5.1.145</ecNumber>
    </recommendedName>
</protein>
<dbReference type="AlphaFoldDB" id="A0A7U4THR1"/>
<feature type="transmembrane region" description="Helical" evidence="7">
    <location>
        <begin position="170"/>
        <end position="190"/>
    </location>
</feature>
<comment type="function">
    <text evidence="7">Catalyzes the transfer of the diacylglyceryl group from phosphatidylglycerol to the sulfhydryl group of the N-terminal cysteine of a prolipoprotein, the first step in the formation of mature lipoproteins.</text>
</comment>
<feature type="transmembrane region" description="Helical" evidence="7">
    <location>
        <begin position="79"/>
        <end position="104"/>
    </location>
</feature>
<feature type="binding site" evidence="7">
    <location>
        <position position="130"/>
    </location>
    <ligand>
        <name>a 1,2-diacyl-sn-glycero-3-phospho-(1'-sn-glycerol)</name>
        <dbReference type="ChEBI" id="CHEBI:64716"/>
    </ligand>
</feature>
<dbReference type="GO" id="GO:0008961">
    <property type="term" value="F:phosphatidylglycerol-prolipoprotein diacylglyceryl transferase activity"/>
    <property type="evidence" value="ECO:0007669"/>
    <property type="project" value="UniProtKB-UniRule"/>
</dbReference>
<evidence type="ECO:0000256" key="3">
    <source>
        <dbReference type="ARBA" id="ARBA00022679"/>
    </source>
</evidence>